<feature type="domain" description="Reverse transcriptase zinc-binding" evidence="2">
    <location>
        <begin position="544"/>
        <end position="640"/>
    </location>
</feature>
<dbReference type="InterPro" id="IPR043502">
    <property type="entry name" value="DNA/RNA_pol_sf"/>
</dbReference>
<sequence length="798" mass="91799">MVGAFCVQRYHTGGGLAMLWFDQVDVVVSTYSRNHIDARVVKKSSGTGFHVTGFSGNPETHKRKESWALLKHLSSLSSEPWICMGDFNEILDNNERSGRCSRPGWPIEDFRVVVVHIVNFMIWDHCPMVLSLPDSQSTRKRKQVFRFKAMWTMEEECKEVIANAWNSEVVEGRPMFQVVEKLKGCRGSLIAWNIRLLQDELNVLLEKEEVYWRQRSRVAWMKEGDKNTKFFHAQCNEQRQQNCIKGLRDGQGVWQTEKSRIADVAVEYFQNIFTSTTPQMSLISTCLEGMERVIDEDMNNLLLEDFTSSENYWDIVGLEVTHAVLSILQSSYMFRRLIIDNVRVAFEVMHSMSLKRRGQMAIKLDMSKAYDWVEWVFVEEIMRRLGFADDWIKLIMMCISTASYSVLINGEQCGFFQASRAVGERKITGVAASRGGLKISHLFFADDSLLFCQATMGNCEAVRGVLQFYEEVSGQKLNQAKTSIFFTKNTPMDMRQRIQGVFQYFYGGKVGASALLCLVKYCFSPCCVEVRNEVAYWGWHIRLFIVRSAYFLQAHQRAQSKEGECSGVGHGKKFWKFLWSLSLPKKVKVFMWKACLGILPTYDLLWHRHMRRDGICFCCKVDVESVSHVIWSCPMANDVWLQSGLSLHKWDRSIYSFFDLLVCAQKRLKLGDLQLFCCMDFFIWEQRNWVIHERGSYNPIAVVDRARNLRQSFHRKPTVKGPATGVVDDGVVVLRSDLPWVPPMEGWYKMNWAIFLGGVPRGYGAIIQALQFVVEMGFLDVVMEGLSVHYSLEPAGGA</sequence>
<dbReference type="GO" id="GO:0003824">
    <property type="term" value="F:catalytic activity"/>
    <property type="evidence" value="ECO:0007669"/>
    <property type="project" value="InterPro"/>
</dbReference>
<organism evidence="3">
    <name type="scientific">Fagus sylvatica</name>
    <name type="common">Beechnut</name>
    <dbReference type="NCBI Taxonomy" id="28930"/>
    <lineage>
        <taxon>Eukaryota</taxon>
        <taxon>Viridiplantae</taxon>
        <taxon>Streptophyta</taxon>
        <taxon>Embryophyta</taxon>
        <taxon>Tracheophyta</taxon>
        <taxon>Spermatophyta</taxon>
        <taxon>Magnoliopsida</taxon>
        <taxon>eudicotyledons</taxon>
        <taxon>Gunneridae</taxon>
        <taxon>Pentapetalae</taxon>
        <taxon>rosids</taxon>
        <taxon>fabids</taxon>
        <taxon>Fagales</taxon>
        <taxon>Fagaceae</taxon>
        <taxon>Fagus</taxon>
    </lineage>
</organism>
<dbReference type="Gene3D" id="3.60.10.10">
    <property type="entry name" value="Endonuclease/exonuclease/phosphatase"/>
    <property type="match status" value="1"/>
</dbReference>
<evidence type="ECO:0000259" key="1">
    <source>
        <dbReference type="Pfam" id="PF03372"/>
    </source>
</evidence>
<dbReference type="PANTHER" id="PTHR33116:SF86">
    <property type="entry name" value="REVERSE TRANSCRIPTASE DOMAIN-CONTAINING PROTEIN"/>
    <property type="match status" value="1"/>
</dbReference>
<evidence type="ECO:0008006" key="4">
    <source>
        <dbReference type="Google" id="ProtNLM"/>
    </source>
</evidence>
<dbReference type="Pfam" id="PF13966">
    <property type="entry name" value="zf-RVT"/>
    <property type="match status" value="1"/>
</dbReference>
<protein>
    <recommendedName>
        <fullName evidence="4">Reverse transcriptase zinc-binding domain-containing protein</fullName>
    </recommendedName>
</protein>
<accession>A0A2N9GZ45</accession>
<feature type="domain" description="Endonuclease/exonuclease/phosphatase" evidence="1">
    <location>
        <begin position="11"/>
        <end position="115"/>
    </location>
</feature>
<dbReference type="EMBL" id="OIVN01002580">
    <property type="protein sequence ID" value="SPD04828.1"/>
    <property type="molecule type" value="Genomic_DNA"/>
</dbReference>
<dbReference type="InterPro" id="IPR026960">
    <property type="entry name" value="RVT-Znf"/>
</dbReference>
<dbReference type="SUPFAM" id="SSF56219">
    <property type="entry name" value="DNase I-like"/>
    <property type="match status" value="1"/>
</dbReference>
<dbReference type="Pfam" id="PF03372">
    <property type="entry name" value="Exo_endo_phos"/>
    <property type="match status" value="1"/>
</dbReference>
<name>A0A2N9GZ45_FAGSY</name>
<evidence type="ECO:0000313" key="3">
    <source>
        <dbReference type="EMBL" id="SPD04828.1"/>
    </source>
</evidence>
<proteinExistence type="predicted"/>
<dbReference type="InterPro" id="IPR005135">
    <property type="entry name" value="Endo/exonuclease/phosphatase"/>
</dbReference>
<gene>
    <name evidence="3" type="ORF">FSB_LOCUS32710</name>
</gene>
<evidence type="ECO:0000259" key="2">
    <source>
        <dbReference type="Pfam" id="PF13966"/>
    </source>
</evidence>
<dbReference type="InterPro" id="IPR036691">
    <property type="entry name" value="Endo/exonu/phosph_ase_sf"/>
</dbReference>
<dbReference type="PANTHER" id="PTHR33116">
    <property type="entry name" value="REVERSE TRANSCRIPTASE ZINC-BINDING DOMAIN-CONTAINING PROTEIN-RELATED-RELATED"/>
    <property type="match status" value="1"/>
</dbReference>
<reference evidence="3" key="1">
    <citation type="submission" date="2018-02" db="EMBL/GenBank/DDBJ databases">
        <authorList>
            <person name="Cohen D.B."/>
            <person name="Kent A.D."/>
        </authorList>
    </citation>
    <scope>NUCLEOTIDE SEQUENCE</scope>
</reference>
<dbReference type="SUPFAM" id="SSF56672">
    <property type="entry name" value="DNA/RNA polymerases"/>
    <property type="match status" value="1"/>
</dbReference>
<dbReference type="AlphaFoldDB" id="A0A2N9GZ45"/>